<name>A0A4Q1AV36_9BACT</name>
<evidence type="ECO:0000256" key="5">
    <source>
        <dbReference type="ARBA" id="ARBA00022692"/>
    </source>
</evidence>
<evidence type="ECO:0000256" key="8">
    <source>
        <dbReference type="SAM" id="Coils"/>
    </source>
</evidence>
<dbReference type="PANTHER" id="PTHR30026:SF20">
    <property type="entry name" value="OUTER MEMBRANE PROTEIN TOLC"/>
    <property type="match status" value="1"/>
</dbReference>
<evidence type="ECO:0000256" key="2">
    <source>
        <dbReference type="ARBA" id="ARBA00007613"/>
    </source>
</evidence>
<keyword evidence="4" id="KW-1134">Transmembrane beta strand</keyword>
<comment type="subcellular location">
    <subcellularLocation>
        <location evidence="1">Cell outer membrane</location>
    </subcellularLocation>
</comment>
<dbReference type="Proteomes" id="UP000289718">
    <property type="component" value="Unassembled WGS sequence"/>
</dbReference>
<keyword evidence="10" id="KW-1185">Reference proteome</keyword>
<comment type="caution">
    <text evidence="9">The sequence shown here is derived from an EMBL/GenBank/DDBJ whole genome shotgun (WGS) entry which is preliminary data.</text>
</comment>
<evidence type="ECO:0000256" key="1">
    <source>
        <dbReference type="ARBA" id="ARBA00004442"/>
    </source>
</evidence>
<sequence>MKKLYIIFSIPVFLWSQNLNELLDLSLKNQLVNSYEYNLDSVKKEYESVKSGYLPSFDVSGKYGIADKETASLAKKSGNISGSLNYKLYDGGKKFDIYDSYKSTIKSTKKSVEALKNDISLTVINHYFNYLSLVSQKDAKLKEIEQLNSQMKRLSRFLNAGTTTEDEVQKIISRVENAKVNLQEIELEIITILHKLEYITGSKVNITAGSAIEELTKVSEDVRRFDIEALEYDLQTKLSNSKAEKSAYLPTIILDNTYSYYDSDFNNKAYESNAIDHQNILSINLQWNIFSFGETKNKYESKYKEYLASKSNYEYEKNKANVDLQLAQKAYRIAKAKIKSAKANLKAAQSAYEVIKSKYENGLIDNVAYLESLSEKFEAISQLKTSINDLEIKKANIIYQSGEKLEEYIK</sequence>
<evidence type="ECO:0000256" key="4">
    <source>
        <dbReference type="ARBA" id="ARBA00022452"/>
    </source>
</evidence>
<protein>
    <submittedName>
        <fullName evidence="9">Transporter</fullName>
    </submittedName>
</protein>
<dbReference type="GO" id="GO:0015288">
    <property type="term" value="F:porin activity"/>
    <property type="evidence" value="ECO:0007669"/>
    <property type="project" value="TreeGrafter"/>
</dbReference>
<evidence type="ECO:0000313" key="10">
    <source>
        <dbReference type="Proteomes" id="UP000289718"/>
    </source>
</evidence>
<accession>A0A4Q1AV36</accession>
<evidence type="ECO:0000256" key="7">
    <source>
        <dbReference type="ARBA" id="ARBA00023237"/>
    </source>
</evidence>
<keyword evidence="8" id="KW-0175">Coiled coil</keyword>
<reference evidence="9 10" key="1">
    <citation type="submission" date="2017-09" db="EMBL/GenBank/DDBJ databases">
        <title>Genomics of the genus Arcobacter.</title>
        <authorList>
            <person name="Perez-Cataluna A."/>
            <person name="Figueras M.J."/>
            <person name="Salas-Masso N."/>
        </authorList>
    </citation>
    <scope>NUCLEOTIDE SEQUENCE [LARGE SCALE GENOMIC DNA]</scope>
    <source>
        <strain evidence="9 10">F156-34</strain>
    </source>
</reference>
<dbReference type="PANTHER" id="PTHR30026">
    <property type="entry name" value="OUTER MEMBRANE PROTEIN TOLC"/>
    <property type="match status" value="1"/>
</dbReference>
<evidence type="ECO:0000313" key="9">
    <source>
        <dbReference type="EMBL" id="RXK12742.1"/>
    </source>
</evidence>
<evidence type="ECO:0000256" key="3">
    <source>
        <dbReference type="ARBA" id="ARBA00022448"/>
    </source>
</evidence>
<feature type="coiled-coil region" evidence="8">
    <location>
        <begin position="324"/>
        <end position="358"/>
    </location>
</feature>
<dbReference type="GO" id="GO:0009279">
    <property type="term" value="C:cell outer membrane"/>
    <property type="evidence" value="ECO:0007669"/>
    <property type="project" value="UniProtKB-SubCell"/>
</dbReference>
<keyword evidence="5" id="KW-0812">Transmembrane</keyword>
<dbReference type="GO" id="GO:0015562">
    <property type="term" value="F:efflux transmembrane transporter activity"/>
    <property type="evidence" value="ECO:0007669"/>
    <property type="project" value="InterPro"/>
</dbReference>
<dbReference type="Pfam" id="PF02321">
    <property type="entry name" value="OEP"/>
    <property type="match status" value="2"/>
</dbReference>
<keyword evidence="7" id="KW-0998">Cell outer membrane</keyword>
<keyword evidence="6" id="KW-0472">Membrane</keyword>
<dbReference type="SUPFAM" id="SSF56954">
    <property type="entry name" value="Outer membrane efflux proteins (OEP)"/>
    <property type="match status" value="1"/>
</dbReference>
<dbReference type="AlphaFoldDB" id="A0A4Q1AV36"/>
<dbReference type="GO" id="GO:1990281">
    <property type="term" value="C:efflux pump complex"/>
    <property type="evidence" value="ECO:0007669"/>
    <property type="project" value="TreeGrafter"/>
</dbReference>
<dbReference type="InterPro" id="IPR003423">
    <property type="entry name" value="OMP_efflux"/>
</dbReference>
<proteinExistence type="inferred from homology"/>
<keyword evidence="3" id="KW-0813">Transport</keyword>
<dbReference type="Gene3D" id="1.20.1600.10">
    <property type="entry name" value="Outer membrane efflux proteins (OEP)"/>
    <property type="match status" value="1"/>
</dbReference>
<dbReference type="InterPro" id="IPR051906">
    <property type="entry name" value="TolC-like"/>
</dbReference>
<dbReference type="EMBL" id="NXIE01000003">
    <property type="protein sequence ID" value="RXK12742.1"/>
    <property type="molecule type" value="Genomic_DNA"/>
</dbReference>
<comment type="similarity">
    <text evidence="2">Belongs to the outer membrane factor (OMF) (TC 1.B.17) family.</text>
</comment>
<organism evidence="9 10">
    <name type="scientific">Halarcobacter mediterraneus</name>
    <dbReference type="NCBI Taxonomy" id="2023153"/>
    <lineage>
        <taxon>Bacteria</taxon>
        <taxon>Pseudomonadati</taxon>
        <taxon>Campylobacterota</taxon>
        <taxon>Epsilonproteobacteria</taxon>
        <taxon>Campylobacterales</taxon>
        <taxon>Arcobacteraceae</taxon>
        <taxon>Halarcobacter</taxon>
    </lineage>
</organism>
<gene>
    <name evidence="9" type="ORF">CP965_09205</name>
</gene>
<dbReference type="OrthoDB" id="5338266at2"/>
<evidence type="ECO:0000256" key="6">
    <source>
        <dbReference type="ARBA" id="ARBA00023136"/>
    </source>
</evidence>